<evidence type="ECO:0000256" key="2">
    <source>
        <dbReference type="ARBA" id="ARBA00022729"/>
    </source>
</evidence>
<dbReference type="InterPro" id="IPR044993">
    <property type="entry name" value="BXL"/>
</dbReference>
<dbReference type="PANTHER" id="PTHR42721">
    <property type="entry name" value="SUGAR HYDROLASE-RELATED"/>
    <property type="match status" value="1"/>
</dbReference>
<dbReference type="Gene3D" id="2.60.40.10">
    <property type="entry name" value="Immunoglobulins"/>
    <property type="match status" value="1"/>
</dbReference>
<dbReference type="PANTHER" id="PTHR42721:SF3">
    <property type="entry name" value="BETA-D-XYLOSIDASE 5-RELATED"/>
    <property type="match status" value="1"/>
</dbReference>
<dbReference type="InterPro" id="IPR017853">
    <property type="entry name" value="GH"/>
</dbReference>
<feature type="signal peptide" evidence="4">
    <location>
        <begin position="1"/>
        <end position="28"/>
    </location>
</feature>
<dbReference type="Gene3D" id="3.40.50.1700">
    <property type="entry name" value="Glycoside hydrolase family 3 C-terminal domain"/>
    <property type="match status" value="1"/>
</dbReference>
<dbReference type="InterPro" id="IPR026891">
    <property type="entry name" value="Fn3-like"/>
</dbReference>
<protein>
    <submittedName>
        <fullName evidence="6">Glycoside hydrolase family 3 C-terminal domain-containing protein</fullName>
    </submittedName>
</protein>
<dbReference type="InterPro" id="IPR013783">
    <property type="entry name" value="Ig-like_fold"/>
</dbReference>
<dbReference type="Pfam" id="PF14310">
    <property type="entry name" value="Fn3-like"/>
    <property type="match status" value="1"/>
</dbReference>
<dbReference type="InterPro" id="IPR001764">
    <property type="entry name" value="Glyco_hydro_3_N"/>
</dbReference>
<evidence type="ECO:0000256" key="1">
    <source>
        <dbReference type="ARBA" id="ARBA00005336"/>
    </source>
</evidence>
<dbReference type="InterPro" id="IPR036881">
    <property type="entry name" value="Glyco_hydro_3_C_sf"/>
</dbReference>
<dbReference type="Gene3D" id="3.20.20.300">
    <property type="entry name" value="Glycoside hydrolase, family 3, N-terminal domain"/>
    <property type="match status" value="1"/>
</dbReference>
<feature type="chain" id="PRO_5045722403" evidence="4">
    <location>
        <begin position="29"/>
        <end position="933"/>
    </location>
</feature>
<dbReference type="PRINTS" id="PR00133">
    <property type="entry name" value="GLHYDRLASE3"/>
</dbReference>
<proteinExistence type="inferred from homology"/>
<dbReference type="RefSeq" id="WP_205358362.1">
    <property type="nucleotide sequence ID" value="NZ_JADKYB010000009.1"/>
</dbReference>
<dbReference type="SUPFAM" id="SSF52279">
    <property type="entry name" value="Beta-D-glucan exohydrolase, C-terminal domain"/>
    <property type="match status" value="1"/>
</dbReference>
<keyword evidence="2 4" id="KW-0732">Signal</keyword>
<evidence type="ECO:0000313" key="7">
    <source>
        <dbReference type="Proteomes" id="UP000749040"/>
    </source>
</evidence>
<evidence type="ECO:0000256" key="4">
    <source>
        <dbReference type="SAM" id="SignalP"/>
    </source>
</evidence>
<feature type="domain" description="Fibronectin type III-like" evidence="5">
    <location>
        <begin position="732"/>
        <end position="804"/>
    </location>
</feature>
<dbReference type="SUPFAM" id="SSF51445">
    <property type="entry name" value="(Trans)glycosidases"/>
    <property type="match status" value="1"/>
</dbReference>
<evidence type="ECO:0000313" key="6">
    <source>
        <dbReference type="EMBL" id="MBM9506490.1"/>
    </source>
</evidence>
<comment type="similarity">
    <text evidence="1">Belongs to the glycosyl hydrolase 3 family.</text>
</comment>
<comment type="caution">
    <text evidence="6">The sequence shown here is derived from an EMBL/GenBank/DDBJ whole genome shotgun (WGS) entry which is preliminary data.</text>
</comment>
<dbReference type="GO" id="GO:0016787">
    <property type="term" value="F:hydrolase activity"/>
    <property type="evidence" value="ECO:0007669"/>
    <property type="project" value="UniProtKB-KW"/>
</dbReference>
<sequence>MRTRSRAWPVVVVIGVAASWALSAGAFAAPAAGTAAATAKAAANAGTAADATPVYLDPHYSPQERAADLVSRLTLQEKAAQMNSSQAAAIPRLGIAAYGWWNEAAHGVAREQTNNGGNPPVLTDTTSYPVDLSMGSTWNPALMYKEAGMISDEAREVVRGNSLDLSFYSPTVNLARDPRWGRNDETFGEDPLLTASIASQYVDGMEGKTPAGAMSPASGGYLKTLPTIKHFAANNSEGNRLTGSSDMDERTLREYYTAQFRDLVKTSGPAAIMSSYNEINGVPAAANVHLIDELARETFGFQGYFTSDCDAVYEIQAGHHWQPPGASAPLDAVGRTAYANSAGEDLDCNQGYHDGSNYANAIPTAVAQGIRTQTGVYNENDVDTSLVRLFTARIRTGEFDDEATVPWVAAARARLAPGTWVNSDANAAVTQTPARLAMARQAGDQSIVLLKNSPVQGADGAASSLLPLKVPATGAFKVAVYGTYANPSSMYLGGYSSNQGPAGVANEVNGYQGLKSAIQRIDPQATVDYYPGVTPAAPGTPASVDAAAVKAAAGYNAVIVYAGTDASTADESKDRTSLALPGAQASLISQVAAANPRTVVYMETLGQVDVGSFADQVPAMLWSSYNGQRKGESLADVVLGAYNPSGRLPFTWYADVNKLPAIGDYTIRPTATDSGRTYMYYSGPVTYPFGYGLSYTGFRFSHLQVDSRHLTADGTLRIGAQVTNTGPAAGDEVAQIYVTTPDAPAALQRPLKRLEGFTKVHLRPHRTTHVTFTVHVPDLAFFSDQANRYQVDDGRYGIQLATSSADTDVQAQTFVHVTGALTPTPATLTARPAAAGDSAQGISQRVFFPAGTTVDPQLTVAMNDDSLYGYINAGSNTPLPPGMRVHYTSNRPSVVAATASDTLRTTGPGVATVTATVDYHGAHASTQFVVDVR</sequence>
<dbReference type="InterPro" id="IPR036962">
    <property type="entry name" value="Glyco_hydro_3_N_sf"/>
</dbReference>
<name>A0ABS2TT19_9ACTN</name>
<evidence type="ECO:0000256" key="3">
    <source>
        <dbReference type="ARBA" id="ARBA00022801"/>
    </source>
</evidence>
<dbReference type="InterPro" id="IPR002772">
    <property type="entry name" value="Glyco_hydro_3_C"/>
</dbReference>
<dbReference type="Proteomes" id="UP000749040">
    <property type="component" value="Unassembled WGS sequence"/>
</dbReference>
<accession>A0ABS2TT19</accession>
<reference evidence="6 7" key="1">
    <citation type="submission" date="2021-01" db="EMBL/GenBank/DDBJ databases">
        <title>Streptomyces acididurans sp. nov., isolated from a peat swamp forest soil.</title>
        <authorList>
            <person name="Chantavorakit T."/>
            <person name="Duangmal K."/>
        </authorList>
    </citation>
    <scope>NUCLEOTIDE SEQUENCE [LARGE SCALE GENOMIC DNA]</scope>
    <source>
        <strain evidence="6 7">KK5PA1</strain>
    </source>
</reference>
<dbReference type="Pfam" id="PF00933">
    <property type="entry name" value="Glyco_hydro_3"/>
    <property type="match status" value="1"/>
</dbReference>
<organism evidence="6 7">
    <name type="scientific">Actinacidiphila acididurans</name>
    <dbReference type="NCBI Taxonomy" id="2784346"/>
    <lineage>
        <taxon>Bacteria</taxon>
        <taxon>Bacillati</taxon>
        <taxon>Actinomycetota</taxon>
        <taxon>Actinomycetes</taxon>
        <taxon>Kitasatosporales</taxon>
        <taxon>Streptomycetaceae</taxon>
        <taxon>Actinacidiphila</taxon>
    </lineage>
</organism>
<gene>
    <name evidence="6" type="ORF">ITX44_18405</name>
</gene>
<keyword evidence="7" id="KW-1185">Reference proteome</keyword>
<dbReference type="EMBL" id="JADKYB010000009">
    <property type="protein sequence ID" value="MBM9506490.1"/>
    <property type="molecule type" value="Genomic_DNA"/>
</dbReference>
<dbReference type="SMART" id="SM01217">
    <property type="entry name" value="Fn3_like"/>
    <property type="match status" value="1"/>
</dbReference>
<keyword evidence="3 6" id="KW-0378">Hydrolase</keyword>
<dbReference type="Pfam" id="PF01915">
    <property type="entry name" value="Glyco_hydro_3_C"/>
    <property type="match status" value="1"/>
</dbReference>
<evidence type="ECO:0000259" key="5">
    <source>
        <dbReference type="SMART" id="SM01217"/>
    </source>
</evidence>